<sequence>MKKILALVLSVCLVLSVLAVPVTAASTKLTSSELNIIKAYQKTLETKNLQYMNSYKYSGVNYKLLSIPNGSTAKILTPQYSKGYDSKQKLNTANLQGLLVISNKTALNVSNISAGVYLKTKNKNTYAYNAVATTTKAIQVKSLNASQKTEVKKYLTSMYGEKTANNLINPSTVLGSINNPVPLNQKYTWSETKDFLSDKISATFSMTVKSFKKVTVAELGQMGINTKDRADHEYAVLDVLWEVQDAKLTKVKGEGSAYLSVGWEPNIWGVKTSDKASIIGSMDYGFDGSLDNAIDKAVEFKKVTPGVTEAFTAEGKVIIDLYKNKTNYFVMQNEQIRDKDYDASFIYFKLQ</sequence>
<feature type="chain" id="PRO_5003271156" evidence="1">
    <location>
        <begin position="25"/>
        <end position="351"/>
    </location>
</feature>
<dbReference type="OrthoDB" id="337615at2"/>
<accession>F1TB84</accession>
<dbReference type="eggNOG" id="ENOG50338KF">
    <property type="taxonomic scope" value="Bacteria"/>
</dbReference>
<name>F1TB84_9FIRM</name>
<evidence type="ECO:0000256" key="1">
    <source>
        <dbReference type="SAM" id="SignalP"/>
    </source>
</evidence>
<dbReference type="EMBL" id="ACXX02000004">
    <property type="protein sequence ID" value="EGD48288.1"/>
    <property type="molecule type" value="Genomic_DNA"/>
</dbReference>
<dbReference type="STRING" id="588581.Cpap_2438"/>
<keyword evidence="3" id="KW-1185">Reference proteome</keyword>
<evidence type="ECO:0000313" key="3">
    <source>
        <dbReference type="Proteomes" id="UP000003860"/>
    </source>
</evidence>
<proteinExistence type="predicted"/>
<organism evidence="2 3">
    <name type="scientific">Ruminiclostridium papyrosolvens DSM 2782</name>
    <dbReference type="NCBI Taxonomy" id="588581"/>
    <lineage>
        <taxon>Bacteria</taxon>
        <taxon>Bacillati</taxon>
        <taxon>Bacillota</taxon>
        <taxon>Clostridia</taxon>
        <taxon>Eubacteriales</taxon>
        <taxon>Oscillospiraceae</taxon>
        <taxon>Ruminiclostridium</taxon>
    </lineage>
</organism>
<evidence type="ECO:0000313" key="2">
    <source>
        <dbReference type="EMBL" id="EGD48288.1"/>
    </source>
</evidence>
<keyword evidence="1" id="KW-0732">Signal</keyword>
<protein>
    <submittedName>
        <fullName evidence="2">Uncharacterized protein</fullName>
    </submittedName>
</protein>
<reference evidence="2" key="2">
    <citation type="submission" date="2011-01" db="EMBL/GenBank/DDBJ databases">
        <title>The Non-contiguous Finished genome of Clostridium papyrosolvens.</title>
        <authorList>
            <person name="Lucas S."/>
            <person name="Copeland A."/>
            <person name="Lapidus A."/>
            <person name="Cheng J.-F."/>
            <person name="Goodwin L."/>
            <person name="Pitluck S."/>
            <person name="Misra M."/>
            <person name="Chertkov O."/>
            <person name="Detter J.C."/>
            <person name="Han C."/>
            <person name="Tapia R."/>
            <person name="Land M."/>
            <person name="Hauser L."/>
            <person name="Kyrpides N."/>
            <person name="Ivanova N."/>
            <person name="Pagani I."/>
            <person name="Mouttaki H."/>
            <person name="He Z."/>
            <person name="Zhou J."/>
            <person name="Hemme C.L."/>
            <person name="Woyke T."/>
        </authorList>
    </citation>
    <scope>NUCLEOTIDE SEQUENCE [LARGE SCALE GENOMIC DNA]</scope>
    <source>
        <strain evidence="2">DSM 2782</strain>
    </source>
</reference>
<reference evidence="2" key="1">
    <citation type="submission" date="2009-07" db="EMBL/GenBank/DDBJ databases">
        <authorList>
            <consortium name="US DOE Joint Genome Institute (JGI-PGF)"/>
            <person name="Lucas S."/>
            <person name="Copeland A."/>
            <person name="Lapidus A."/>
            <person name="Glavina del Rio T."/>
            <person name="Tice H."/>
            <person name="Bruce D."/>
            <person name="Goodwin L."/>
            <person name="Pitluck S."/>
            <person name="Larimer F."/>
            <person name="Land M.L."/>
            <person name="Mouttaki H."/>
            <person name="He Z."/>
            <person name="Zhou J."/>
            <person name="Hemme C.L."/>
        </authorList>
    </citation>
    <scope>NUCLEOTIDE SEQUENCE</scope>
    <source>
        <strain evidence="2">DSM 2782</strain>
    </source>
</reference>
<comment type="caution">
    <text evidence="2">The sequence shown here is derived from an EMBL/GenBank/DDBJ whole genome shotgun (WGS) entry which is preliminary data.</text>
</comment>
<gene>
    <name evidence="2" type="ORF">Cpap_2438</name>
</gene>
<feature type="signal peptide" evidence="1">
    <location>
        <begin position="1"/>
        <end position="24"/>
    </location>
</feature>
<dbReference type="AlphaFoldDB" id="F1TB84"/>
<dbReference type="Proteomes" id="UP000003860">
    <property type="component" value="Unassembled WGS sequence"/>
</dbReference>
<dbReference type="RefSeq" id="WP_004618362.1">
    <property type="nucleotide sequence ID" value="NZ_ACXX02000004.1"/>
</dbReference>